<accession>A0A0C3LGY3</accession>
<organism evidence="1 2">
    <name type="scientific">Tulasnella calospora MUT 4182</name>
    <dbReference type="NCBI Taxonomy" id="1051891"/>
    <lineage>
        <taxon>Eukaryota</taxon>
        <taxon>Fungi</taxon>
        <taxon>Dikarya</taxon>
        <taxon>Basidiomycota</taxon>
        <taxon>Agaricomycotina</taxon>
        <taxon>Agaricomycetes</taxon>
        <taxon>Cantharellales</taxon>
        <taxon>Tulasnellaceae</taxon>
        <taxon>Tulasnella</taxon>
    </lineage>
</organism>
<protein>
    <submittedName>
        <fullName evidence="1">Uncharacterized protein</fullName>
    </submittedName>
</protein>
<evidence type="ECO:0000313" key="1">
    <source>
        <dbReference type="EMBL" id="KIO33228.1"/>
    </source>
</evidence>
<sequence>MSCDFRLLRGETGASKDFLPVSYSTTKAQTYPISKLVPQLNDLFLMARRNLYLSCL</sequence>
<reference evidence="2" key="2">
    <citation type="submission" date="2015-01" db="EMBL/GenBank/DDBJ databases">
        <title>Evolutionary Origins and Diversification of the Mycorrhizal Mutualists.</title>
        <authorList>
            <consortium name="DOE Joint Genome Institute"/>
            <consortium name="Mycorrhizal Genomics Consortium"/>
            <person name="Kohler A."/>
            <person name="Kuo A."/>
            <person name="Nagy L.G."/>
            <person name="Floudas D."/>
            <person name="Copeland A."/>
            <person name="Barry K.W."/>
            <person name="Cichocki N."/>
            <person name="Veneault-Fourrey C."/>
            <person name="LaButti K."/>
            <person name="Lindquist E.A."/>
            <person name="Lipzen A."/>
            <person name="Lundell T."/>
            <person name="Morin E."/>
            <person name="Murat C."/>
            <person name="Riley R."/>
            <person name="Ohm R."/>
            <person name="Sun H."/>
            <person name="Tunlid A."/>
            <person name="Henrissat B."/>
            <person name="Grigoriev I.V."/>
            <person name="Hibbett D.S."/>
            <person name="Martin F."/>
        </authorList>
    </citation>
    <scope>NUCLEOTIDE SEQUENCE [LARGE SCALE GENOMIC DNA]</scope>
    <source>
        <strain evidence="2">MUT 4182</strain>
    </source>
</reference>
<name>A0A0C3LGY3_9AGAM</name>
<dbReference type="HOGENOM" id="CLU_3015941_0_0_1"/>
<dbReference type="AlphaFoldDB" id="A0A0C3LGY3"/>
<gene>
    <name evidence="1" type="ORF">M407DRAFT_241082</name>
</gene>
<dbReference type="EMBL" id="KN822949">
    <property type="protein sequence ID" value="KIO33228.1"/>
    <property type="molecule type" value="Genomic_DNA"/>
</dbReference>
<reference evidence="1 2" key="1">
    <citation type="submission" date="2014-04" db="EMBL/GenBank/DDBJ databases">
        <authorList>
            <consortium name="DOE Joint Genome Institute"/>
            <person name="Kuo A."/>
            <person name="Girlanda M."/>
            <person name="Perotto S."/>
            <person name="Kohler A."/>
            <person name="Nagy L.G."/>
            <person name="Floudas D."/>
            <person name="Copeland A."/>
            <person name="Barry K.W."/>
            <person name="Cichocki N."/>
            <person name="Veneault-Fourrey C."/>
            <person name="LaButti K."/>
            <person name="Lindquist E.A."/>
            <person name="Lipzen A."/>
            <person name="Lundell T."/>
            <person name="Morin E."/>
            <person name="Murat C."/>
            <person name="Sun H."/>
            <person name="Tunlid A."/>
            <person name="Henrissat B."/>
            <person name="Grigoriev I.V."/>
            <person name="Hibbett D.S."/>
            <person name="Martin F."/>
            <person name="Nordberg H.P."/>
            <person name="Cantor M.N."/>
            <person name="Hua S.X."/>
        </authorList>
    </citation>
    <scope>NUCLEOTIDE SEQUENCE [LARGE SCALE GENOMIC DNA]</scope>
    <source>
        <strain evidence="1 2">MUT 4182</strain>
    </source>
</reference>
<proteinExistence type="predicted"/>
<dbReference type="Proteomes" id="UP000054248">
    <property type="component" value="Unassembled WGS sequence"/>
</dbReference>
<keyword evidence="2" id="KW-1185">Reference proteome</keyword>
<evidence type="ECO:0000313" key="2">
    <source>
        <dbReference type="Proteomes" id="UP000054248"/>
    </source>
</evidence>